<organism evidence="1 2">
    <name type="scientific">Oculimacula yallundae</name>
    <dbReference type="NCBI Taxonomy" id="86028"/>
    <lineage>
        <taxon>Eukaryota</taxon>
        <taxon>Fungi</taxon>
        <taxon>Dikarya</taxon>
        <taxon>Ascomycota</taxon>
        <taxon>Pezizomycotina</taxon>
        <taxon>Leotiomycetes</taxon>
        <taxon>Helotiales</taxon>
        <taxon>Ploettnerulaceae</taxon>
        <taxon>Oculimacula</taxon>
    </lineage>
</organism>
<evidence type="ECO:0000313" key="2">
    <source>
        <dbReference type="Proteomes" id="UP001595075"/>
    </source>
</evidence>
<protein>
    <submittedName>
        <fullName evidence="1">Uncharacterized protein</fullName>
    </submittedName>
</protein>
<accession>A0ABR4CFX5</accession>
<comment type="caution">
    <text evidence="1">The sequence shown here is derived from an EMBL/GenBank/DDBJ whole genome shotgun (WGS) entry which is preliminary data.</text>
</comment>
<dbReference type="Proteomes" id="UP001595075">
    <property type="component" value="Unassembled WGS sequence"/>
</dbReference>
<dbReference type="EMBL" id="JAZHXI010000009">
    <property type="protein sequence ID" value="KAL2068406.1"/>
    <property type="molecule type" value="Genomic_DNA"/>
</dbReference>
<sequence length="378" mass="43363">MSVYSESLRRRNRPFEIPRSYPDEFYSSDEEIEEAIEVIEVIEVELPSQDAKIQAVIFLEDVITLLRVPFALVASSLLVDGFDFASKHVEIQRLAVRMVELIPQIHDQYQTFDGVIFSLTAGDIPFESFHTGSLKAVRATRESTGAWVNDIRFSLSWIIEQYQIALYRLQELKSKHSMSAGQIELGAIYSLEKAQYNRTLSELQEGLSIVQHKLFERAASALQSLTAMEDSIELALQIATGNMKILKREKLGEERYWAWRLRALKAKTKYNSKSHQLEWDSMMASCAEFSSIIRKAKNAIAESYLIMLDAQKSLDALMDEQADNVDIWATAEGRDGSRVDYFLSTFREELMSLEEVSLEVREEKSRLREARQVYLDSL</sequence>
<evidence type="ECO:0000313" key="1">
    <source>
        <dbReference type="EMBL" id="KAL2068406.1"/>
    </source>
</evidence>
<name>A0ABR4CFX5_9HELO</name>
<keyword evidence="2" id="KW-1185">Reference proteome</keyword>
<reference evidence="1 2" key="1">
    <citation type="journal article" date="2024" name="Commun. Biol.">
        <title>Comparative genomic analysis of thermophilic fungi reveals convergent evolutionary adaptations and gene losses.</title>
        <authorList>
            <person name="Steindorff A.S."/>
            <person name="Aguilar-Pontes M.V."/>
            <person name="Robinson A.J."/>
            <person name="Andreopoulos B."/>
            <person name="LaButti K."/>
            <person name="Kuo A."/>
            <person name="Mondo S."/>
            <person name="Riley R."/>
            <person name="Otillar R."/>
            <person name="Haridas S."/>
            <person name="Lipzen A."/>
            <person name="Grimwood J."/>
            <person name="Schmutz J."/>
            <person name="Clum A."/>
            <person name="Reid I.D."/>
            <person name="Moisan M.C."/>
            <person name="Butler G."/>
            <person name="Nguyen T.T.M."/>
            <person name="Dewar K."/>
            <person name="Conant G."/>
            <person name="Drula E."/>
            <person name="Henrissat B."/>
            <person name="Hansel C."/>
            <person name="Singer S."/>
            <person name="Hutchinson M.I."/>
            <person name="de Vries R.P."/>
            <person name="Natvig D.O."/>
            <person name="Powell A.J."/>
            <person name="Tsang A."/>
            <person name="Grigoriev I.V."/>
        </authorList>
    </citation>
    <scope>NUCLEOTIDE SEQUENCE [LARGE SCALE GENOMIC DNA]</scope>
    <source>
        <strain evidence="1 2">CBS 494.80</strain>
    </source>
</reference>
<proteinExistence type="predicted"/>
<gene>
    <name evidence="1" type="ORF">VTL71DRAFT_16504</name>
</gene>